<reference evidence="1 2" key="1">
    <citation type="submission" date="2019-02" db="EMBL/GenBank/DDBJ databases">
        <title>Deep-cultivation of Planctomycetes and their phenomic and genomic characterization uncovers novel biology.</title>
        <authorList>
            <person name="Wiegand S."/>
            <person name="Jogler M."/>
            <person name="Boedeker C."/>
            <person name="Pinto D."/>
            <person name="Vollmers J."/>
            <person name="Rivas-Marin E."/>
            <person name="Kohn T."/>
            <person name="Peeters S.H."/>
            <person name="Heuer A."/>
            <person name="Rast P."/>
            <person name="Oberbeckmann S."/>
            <person name="Bunk B."/>
            <person name="Jeske O."/>
            <person name="Meyerdierks A."/>
            <person name="Storesund J.E."/>
            <person name="Kallscheuer N."/>
            <person name="Luecker S."/>
            <person name="Lage O.M."/>
            <person name="Pohl T."/>
            <person name="Merkel B.J."/>
            <person name="Hornburger P."/>
            <person name="Mueller R.-W."/>
            <person name="Bruemmer F."/>
            <person name="Labrenz M."/>
            <person name="Spormann A.M."/>
            <person name="Op Den Camp H."/>
            <person name="Overmann J."/>
            <person name="Amann R."/>
            <person name="Jetten M.S.M."/>
            <person name="Mascher T."/>
            <person name="Medema M.H."/>
            <person name="Devos D.P."/>
            <person name="Kaster A.-K."/>
            <person name="Ovreas L."/>
            <person name="Rohde M."/>
            <person name="Galperin M.Y."/>
            <person name="Jogler C."/>
        </authorList>
    </citation>
    <scope>NUCLEOTIDE SEQUENCE [LARGE SCALE GENOMIC DNA]</scope>
    <source>
        <strain evidence="1 2">Poly41</strain>
    </source>
</reference>
<dbReference type="Proteomes" id="UP000319143">
    <property type="component" value="Unassembled WGS sequence"/>
</dbReference>
<comment type="caution">
    <text evidence="1">The sequence shown here is derived from an EMBL/GenBank/DDBJ whole genome shotgun (WGS) entry which is preliminary data.</text>
</comment>
<organism evidence="1 2">
    <name type="scientific">Novipirellula artificiosorum</name>
    <dbReference type="NCBI Taxonomy" id="2528016"/>
    <lineage>
        <taxon>Bacteria</taxon>
        <taxon>Pseudomonadati</taxon>
        <taxon>Planctomycetota</taxon>
        <taxon>Planctomycetia</taxon>
        <taxon>Pirellulales</taxon>
        <taxon>Pirellulaceae</taxon>
        <taxon>Novipirellula</taxon>
    </lineage>
</organism>
<gene>
    <name evidence="1" type="ORF">Poly41_40230</name>
</gene>
<accession>A0A5C6DDK6</accession>
<name>A0A5C6DDK6_9BACT</name>
<protein>
    <recommendedName>
        <fullName evidence="3">Plasmid related protein</fullName>
    </recommendedName>
</protein>
<dbReference type="RefSeq" id="WP_197231442.1">
    <property type="nucleotide sequence ID" value="NZ_SJPV01000007.1"/>
</dbReference>
<evidence type="ECO:0000313" key="1">
    <source>
        <dbReference type="EMBL" id="TWU34880.1"/>
    </source>
</evidence>
<dbReference type="EMBL" id="SJPV01000007">
    <property type="protein sequence ID" value="TWU34880.1"/>
    <property type="molecule type" value="Genomic_DNA"/>
</dbReference>
<evidence type="ECO:0000313" key="2">
    <source>
        <dbReference type="Proteomes" id="UP000319143"/>
    </source>
</evidence>
<keyword evidence="2" id="KW-1185">Reference proteome</keyword>
<dbReference type="AlphaFoldDB" id="A0A5C6DDK6"/>
<evidence type="ECO:0008006" key="3">
    <source>
        <dbReference type="Google" id="ProtNLM"/>
    </source>
</evidence>
<proteinExistence type="predicted"/>
<sequence>MMLIITEKPKFEYGYLSVTPGAAEEIEQVDVFAAIHRHLAGDWGDCCKEDWEANEEALIVGSRLFSVYKDRKGTKFWIITEAGRHATTVLLPSEY</sequence>